<evidence type="ECO:0000256" key="3">
    <source>
        <dbReference type="SAM" id="SignalP"/>
    </source>
</evidence>
<reference evidence="5" key="1">
    <citation type="journal article" date="2023" name="Proc. Natl. Acad. Sci. U.S.A.">
        <title>Genomic and structural basis for evolution of tropane alkaloid biosynthesis.</title>
        <authorList>
            <person name="Wanga Y.-J."/>
            <person name="Taina T."/>
            <person name="Yua J.-Y."/>
            <person name="Lia J."/>
            <person name="Xua B."/>
            <person name="Chenc J."/>
            <person name="D'Auriad J.C."/>
            <person name="Huanga J.-P."/>
            <person name="Huanga S.-X."/>
        </authorList>
    </citation>
    <scope>NUCLEOTIDE SEQUENCE [LARGE SCALE GENOMIC DNA]</scope>
    <source>
        <strain evidence="5">cv. KIB-2019</strain>
    </source>
</reference>
<dbReference type="PANTHER" id="PTHR10353:SF169">
    <property type="entry name" value="BETA-GLUCOSIDASE 11-LIKE"/>
    <property type="match status" value="1"/>
</dbReference>
<dbReference type="SUPFAM" id="SSF51445">
    <property type="entry name" value="(Trans)glycosidases"/>
    <property type="match status" value="1"/>
</dbReference>
<keyword evidence="3" id="KW-0732">Signal</keyword>
<accession>A0A9Q1MGS4</accession>
<dbReference type="InterPro" id="IPR017853">
    <property type="entry name" value="GH"/>
</dbReference>
<dbReference type="Gene3D" id="3.20.20.80">
    <property type="entry name" value="Glycosidases"/>
    <property type="match status" value="1"/>
</dbReference>
<protein>
    <submittedName>
        <fullName evidence="4">Uncharacterized protein</fullName>
    </submittedName>
</protein>
<dbReference type="PANTHER" id="PTHR10353">
    <property type="entry name" value="GLYCOSYL HYDROLASE"/>
    <property type="match status" value="1"/>
</dbReference>
<evidence type="ECO:0000313" key="4">
    <source>
        <dbReference type="EMBL" id="KAJ8559279.1"/>
    </source>
</evidence>
<dbReference type="EMBL" id="JAJAGQ010000006">
    <property type="protein sequence ID" value="KAJ8559279.1"/>
    <property type="molecule type" value="Genomic_DNA"/>
</dbReference>
<proteinExistence type="inferred from homology"/>
<evidence type="ECO:0000313" key="5">
    <source>
        <dbReference type="Proteomes" id="UP001152561"/>
    </source>
</evidence>
<evidence type="ECO:0000256" key="1">
    <source>
        <dbReference type="ARBA" id="ARBA00010838"/>
    </source>
</evidence>
<dbReference type="Pfam" id="PF00232">
    <property type="entry name" value="Glyco_hydro_1"/>
    <property type="match status" value="1"/>
</dbReference>
<comment type="caution">
    <text evidence="4">The sequence shown here is derived from an EMBL/GenBank/DDBJ whole genome shotgun (WGS) entry which is preliminary data.</text>
</comment>
<name>A0A9Q1MGS4_9SOLA</name>
<organism evidence="4 5">
    <name type="scientific">Anisodus acutangulus</name>
    <dbReference type="NCBI Taxonomy" id="402998"/>
    <lineage>
        <taxon>Eukaryota</taxon>
        <taxon>Viridiplantae</taxon>
        <taxon>Streptophyta</taxon>
        <taxon>Embryophyta</taxon>
        <taxon>Tracheophyta</taxon>
        <taxon>Spermatophyta</taxon>
        <taxon>Magnoliopsida</taxon>
        <taxon>eudicotyledons</taxon>
        <taxon>Gunneridae</taxon>
        <taxon>Pentapetalae</taxon>
        <taxon>asterids</taxon>
        <taxon>lamiids</taxon>
        <taxon>Solanales</taxon>
        <taxon>Solanaceae</taxon>
        <taxon>Solanoideae</taxon>
        <taxon>Hyoscyameae</taxon>
        <taxon>Anisodus</taxon>
    </lineage>
</organism>
<dbReference type="GO" id="GO:0008422">
    <property type="term" value="F:beta-glucosidase activity"/>
    <property type="evidence" value="ECO:0007669"/>
    <property type="project" value="TreeGrafter"/>
</dbReference>
<comment type="similarity">
    <text evidence="1 2">Belongs to the glycosyl hydrolase 1 family.</text>
</comment>
<dbReference type="OrthoDB" id="65569at2759"/>
<dbReference type="GO" id="GO:0005975">
    <property type="term" value="P:carbohydrate metabolic process"/>
    <property type="evidence" value="ECO:0007669"/>
    <property type="project" value="InterPro"/>
</dbReference>
<dbReference type="AlphaFoldDB" id="A0A9Q1MGS4"/>
<feature type="chain" id="PRO_5040209742" evidence="3">
    <location>
        <begin position="23"/>
        <end position="221"/>
    </location>
</feature>
<evidence type="ECO:0000256" key="2">
    <source>
        <dbReference type="RuleBase" id="RU003690"/>
    </source>
</evidence>
<feature type="signal peptide" evidence="3">
    <location>
        <begin position="1"/>
        <end position="22"/>
    </location>
</feature>
<dbReference type="Proteomes" id="UP001152561">
    <property type="component" value="Unassembled WGS sequence"/>
</dbReference>
<dbReference type="InterPro" id="IPR001360">
    <property type="entry name" value="Glyco_hydro_1"/>
</dbReference>
<keyword evidence="5" id="KW-1185">Reference proteome</keyword>
<gene>
    <name evidence="4" type="ORF">K7X08_003337</name>
</gene>
<sequence>MDGRTRLAFGTLFLILKVRVRRKICLTCQEAPWRSAFPLPMIHKECIQWSQWRCSCRCIPQIQGRCPTHDRRGLVNPKGLRYYNNLINELVSHGIQPHFTLCHDDVPQVLEDEHGGWLSQEIVYAEYFPPDFTAYADVCFKEFGDRVLHWTTVNDANIFALGGYDKGFTPPGRCSPPFGIGSCSRGNSSTEPYIAAHNMLLTHSSVFKLYKRSQLNMVLWD</sequence>